<reference evidence="7" key="1">
    <citation type="journal article" date="2019" name="Int. J. Syst. Evol. Microbiol.">
        <title>The Global Catalogue of Microorganisms (GCM) 10K type strain sequencing project: providing services to taxonomists for standard genome sequencing and annotation.</title>
        <authorList>
            <consortium name="The Broad Institute Genomics Platform"/>
            <consortium name="The Broad Institute Genome Sequencing Center for Infectious Disease"/>
            <person name="Wu L."/>
            <person name="Ma J."/>
        </authorList>
    </citation>
    <scope>NUCLEOTIDE SEQUENCE [LARGE SCALE GENOMIC DNA]</scope>
    <source>
        <strain evidence="7">NBRC 108894</strain>
    </source>
</reference>
<accession>A0ABQ6KBV5</accession>
<sequence>MTADGRLLGASEDENPDLFWAMRGAGANFGIATSFEFEAHEGGDVGWAQLAFDASAAPGGPAGVLETFGRLMEAAPRDTTLSLLTGGRSGSEQRIVQVFGVVHSDDPDTVVARLRPFAELGPLVQQSVQIAPYASVMSQNVSPAPHQGQGEPHARSGLIEHLSADWAQRATELLDRGLSYFFQLRSVGGAVADVPQDATAYSTRSANFSVVALGAPGRGLDEYWDAELLPLYDGMYISFETSRDVARIERAWPAATLARLRTLKGEWDPQGVFRDNFALR</sequence>
<organism evidence="6 7">
    <name type="scientific">Pseudolysinimonas kribbensis</name>
    <dbReference type="NCBI Taxonomy" id="433641"/>
    <lineage>
        <taxon>Bacteria</taxon>
        <taxon>Bacillati</taxon>
        <taxon>Actinomycetota</taxon>
        <taxon>Actinomycetes</taxon>
        <taxon>Micrococcales</taxon>
        <taxon>Microbacteriaceae</taxon>
        <taxon>Pseudolysinimonas</taxon>
    </lineage>
</organism>
<dbReference type="Proteomes" id="UP001157034">
    <property type="component" value="Unassembled WGS sequence"/>
</dbReference>
<proteinExistence type="inferred from homology"/>
<dbReference type="PANTHER" id="PTHR42973:SF39">
    <property type="entry name" value="FAD-BINDING PCMH-TYPE DOMAIN-CONTAINING PROTEIN"/>
    <property type="match status" value="1"/>
</dbReference>
<evidence type="ECO:0000256" key="5">
    <source>
        <dbReference type="ARBA" id="ARBA00023002"/>
    </source>
</evidence>
<dbReference type="PANTHER" id="PTHR42973">
    <property type="entry name" value="BINDING OXIDOREDUCTASE, PUTATIVE (AFU_ORTHOLOGUE AFUA_1G17690)-RELATED"/>
    <property type="match status" value="1"/>
</dbReference>
<dbReference type="Gene3D" id="3.40.462.20">
    <property type="match status" value="1"/>
</dbReference>
<keyword evidence="5" id="KW-0560">Oxidoreductase</keyword>
<keyword evidence="4" id="KW-0274">FAD</keyword>
<keyword evidence="7" id="KW-1185">Reference proteome</keyword>
<keyword evidence="3" id="KW-0285">Flavoprotein</keyword>
<evidence type="ECO:0000256" key="2">
    <source>
        <dbReference type="ARBA" id="ARBA00005466"/>
    </source>
</evidence>
<dbReference type="EMBL" id="BSVB01000001">
    <property type="protein sequence ID" value="GMA96729.1"/>
    <property type="molecule type" value="Genomic_DNA"/>
</dbReference>
<dbReference type="Gene3D" id="3.30.465.10">
    <property type="match status" value="1"/>
</dbReference>
<dbReference type="InterPro" id="IPR016169">
    <property type="entry name" value="FAD-bd_PCMH_sub2"/>
</dbReference>
<evidence type="ECO:0000256" key="4">
    <source>
        <dbReference type="ARBA" id="ARBA00022827"/>
    </source>
</evidence>
<evidence type="ECO:0000256" key="1">
    <source>
        <dbReference type="ARBA" id="ARBA00001974"/>
    </source>
</evidence>
<dbReference type="InterPro" id="IPR036318">
    <property type="entry name" value="FAD-bd_PCMH-like_sf"/>
</dbReference>
<evidence type="ECO:0008006" key="8">
    <source>
        <dbReference type="Google" id="ProtNLM"/>
    </source>
</evidence>
<comment type="cofactor">
    <cofactor evidence="1">
        <name>FAD</name>
        <dbReference type="ChEBI" id="CHEBI:57692"/>
    </cofactor>
</comment>
<comment type="caution">
    <text evidence="6">The sequence shown here is derived from an EMBL/GenBank/DDBJ whole genome shotgun (WGS) entry which is preliminary data.</text>
</comment>
<dbReference type="SUPFAM" id="SSF56176">
    <property type="entry name" value="FAD-binding/transporter-associated domain-like"/>
    <property type="match status" value="1"/>
</dbReference>
<evidence type="ECO:0000256" key="3">
    <source>
        <dbReference type="ARBA" id="ARBA00022630"/>
    </source>
</evidence>
<comment type="similarity">
    <text evidence="2">Belongs to the oxygen-dependent FAD-linked oxidoreductase family.</text>
</comment>
<evidence type="ECO:0000313" key="7">
    <source>
        <dbReference type="Proteomes" id="UP001157034"/>
    </source>
</evidence>
<protein>
    <recommendedName>
        <fullName evidence="8">Berberine/berberine-like domain-containing protein</fullName>
    </recommendedName>
</protein>
<evidence type="ECO:0000313" key="6">
    <source>
        <dbReference type="EMBL" id="GMA96729.1"/>
    </source>
</evidence>
<gene>
    <name evidence="6" type="ORF">GCM10025881_35530</name>
</gene>
<dbReference type="InterPro" id="IPR050416">
    <property type="entry name" value="FAD-linked_Oxidoreductase"/>
</dbReference>
<name>A0ABQ6KBV5_9MICO</name>